<dbReference type="Gene3D" id="2.130.10.10">
    <property type="entry name" value="YVTN repeat-like/Quinoprotein amine dehydrogenase"/>
    <property type="match status" value="3"/>
</dbReference>
<dbReference type="Proteomes" id="UP000236728">
    <property type="component" value="Unassembled WGS sequence"/>
</dbReference>
<gene>
    <name evidence="1" type="ORF">SAMN05421819_1055</name>
</gene>
<sequence length="330" mass="35621">MAIAPLFVLAGSIARAATPQRSLLLVANQGDASLSLVDPATNMQIVALPEGVPKMFGHEVATSPDGHFAYLPLYSDVGVGKVGTDGNVILIVDLAQQKIADRIVFDHAVRPHCVLWEPHTGLLYVTTELDKAVTIIDPRTKKIVGSIPTGEEQSHMLVLSHDGKRGYTANVGSGTVSVLDLENRKLITRIPISTNTQRISITPDDRWVFTSDQVTPRLAVIDSRTNAIARWVDLPTPGYGGTVTRDGKLLLLTLMTGNQLAVIYLKTWKVLRTIPVGPKPQEVLVRPDGKLAYVSCEASHIVNVIDTASWKMVATINVGEKADGMAWAGN</sequence>
<dbReference type="InterPro" id="IPR015943">
    <property type="entry name" value="WD40/YVTN_repeat-like_dom_sf"/>
</dbReference>
<dbReference type="OrthoDB" id="145213at2"/>
<name>A0A1H5UJD6_9BACT</name>
<dbReference type="PANTHER" id="PTHR47197">
    <property type="entry name" value="PROTEIN NIRF"/>
    <property type="match status" value="1"/>
</dbReference>
<dbReference type="EMBL" id="FNVA01000001">
    <property type="protein sequence ID" value="SEF75159.1"/>
    <property type="molecule type" value="Genomic_DNA"/>
</dbReference>
<dbReference type="SUPFAM" id="SSF51004">
    <property type="entry name" value="C-terminal (heme d1) domain of cytochrome cd1-nitrite reductase"/>
    <property type="match status" value="1"/>
</dbReference>
<protein>
    <submittedName>
        <fullName evidence="1">40-residue YVTN family beta-propeller repeat-containing protein</fullName>
    </submittedName>
</protein>
<dbReference type="AlphaFoldDB" id="A0A1H5UJD6"/>
<keyword evidence="2" id="KW-1185">Reference proteome</keyword>
<accession>A0A1H5UJD6</accession>
<reference evidence="1 2" key="1">
    <citation type="submission" date="2016-10" db="EMBL/GenBank/DDBJ databases">
        <authorList>
            <person name="de Groot N.N."/>
        </authorList>
    </citation>
    <scope>NUCLEOTIDE SEQUENCE [LARGE SCALE GENOMIC DNA]</scope>
    <source>
        <strain evidence="1 2">DSM 22489</strain>
    </source>
</reference>
<dbReference type="InterPro" id="IPR011048">
    <property type="entry name" value="Haem_d1_sf"/>
</dbReference>
<organism evidence="1 2">
    <name type="scientific">Bryocella elongata</name>
    <dbReference type="NCBI Taxonomy" id="863522"/>
    <lineage>
        <taxon>Bacteria</taxon>
        <taxon>Pseudomonadati</taxon>
        <taxon>Acidobacteriota</taxon>
        <taxon>Terriglobia</taxon>
        <taxon>Terriglobales</taxon>
        <taxon>Acidobacteriaceae</taxon>
        <taxon>Bryocella</taxon>
    </lineage>
</organism>
<evidence type="ECO:0000313" key="1">
    <source>
        <dbReference type="EMBL" id="SEF75159.1"/>
    </source>
</evidence>
<evidence type="ECO:0000313" key="2">
    <source>
        <dbReference type="Proteomes" id="UP000236728"/>
    </source>
</evidence>
<dbReference type="PANTHER" id="PTHR47197:SF3">
    <property type="entry name" value="DIHYDRO-HEME D1 DEHYDROGENASE"/>
    <property type="match status" value="1"/>
</dbReference>
<proteinExistence type="predicted"/>
<dbReference type="InterPro" id="IPR051200">
    <property type="entry name" value="Host-pathogen_enzymatic-act"/>
</dbReference>
<dbReference type="Pfam" id="PF02239">
    <property type="entry name" value="Cytochrom_D1"/>
    <property type="match status" value="1"/>
</dbReference>